<dbReference type="PANTHER" id="PTHR43343:SF3">
    <property type="entry name" value="PROTEASE DO-LIKE 8, CHLOROPLASTIC"/>
    <property type="match status" value="1"/>
</dbReference>
<keyword evidence="7" id="KW-1185">Reference proteome</keyword>
<gene>
    <name evidence="6" type="ORF">HNP71_001429</name>
</gene>
<evidence type="ECO:0000256" key="4">
    <source>
        <dbReference type="SAM" id="SignalP"/>
    </source>
</evidence>
<dbReference type="InterPro" id="IPR041489">
    <property type="entry name" value="PDZ_6"/>
</dbReference>
<dbReference type="RefSeq" id="WP_183266185.1">
    <property type="nucleotide sequence ID" value="NZ_JACHFJ010000004.1"/>
</dbReference>
<organism evidence="6 7">
    <name type="scientific">Acidocella aromatica</name>
    <dbReference type="NCBI Taxonomy" id="1303579"/>
    <lineage>
        <taxon>Bacteria</taxon>
        <taxon>Pseudomonadati</taxon>
        <taxon>Pseudomonadota</taxon>
        <taxon>Alphaproteobacteria</taxon>
        <taxon>Acetobacterales</taxon>
        <taxon>Acidocellaceae</taxon>
        <taxon>Acidocella</taxon>
    </lineage>
</organism>
<dbReference type="Gene3D" id="2.40.10.120">
    <property type="match status" value="1"/>
</dbReference>
<protein>
    <submittedName>
        <fullName evidence="6">Serine protease Do/2-alkenal reductase</fullName>
        <ecNumber evidence="6">1.3.1.74</ecNumber>
        <ecNumber evidence="6">3.4.21.107</ecNumber>
    </submittedName>
</protein>
<dbReference type="GO" id="GO:0004252">
    <property type="term" value="F:serine-type endopeptidase activity"/>
    <property type="evidence" value="ECO:0007669"/>
    <property type="project" value="InterPro"/>
</dbReference>
<dbReference type="InterPro" id="IPR036034">
    <property type="entry name" value="PDZ_sf"/>
</dbReference>
<dbReference type="Pfam" id="PF13365">
    <property type="entry name" value="Trypsin_2"/>
    <property type="match status" value="1"/>
</dbReference>
<dbReference type="PANTHER" id="PTHR43343">
    <property type="entry name" value="PEPTIDASE S12"/>
    <property type="match status" value="1"/>
</dbReference>
<dbReference type="PRINTS" id="PR00834">
    <property type="entry name" value="PROTEASES2C"/>
</dbReference>
<keyword evidence="6" id="KW-0560">Oxidoreductase</keyword>
<feature type="chain" id="PRO_5032271890" evidence="4">
    <location>
        <begin position="22"/>
        <end position="477"/>
    </location>
</feature>
<evidence type="ECO:0000313" key="7">
    <source>
        <dbReference type="Proteomes" id="UP000553706"/>
    </source>
</evidence>
<accession>A0A840VNM1</accession>
<dbReference type="Gene3D" id="2.30.42.10">
    <property type="match status" value="2"/>
</dbReference>
<keyword evidence="1 6" id="KW-0645">Protease</keyword>
<evidence type="ECO:0000259" key="5">
    <source>
        <dbReference type="PROSITE" id="PS50106"/>
    </source>
</evidence>
<keyword evidence="4" id="KW-0732">Signal</keyword>
<evidence type="ECO:0000313" key="6">
    <source>
        <dbReference type="EMBL" id="MBB5373171.1"/>
    </source>
</evidence>
<dbReference type="EC" id="3.4.21.107" evidence="6"/>
<feature type="compositionally biased region" description="Gly residues" evidence="3">
    <location>
        <begin position="64"/>
        <end position="74"/>
    </location>
</feature>
<feature type="region of interest" description="Disordered" evidence="3">
    <location>
        <begin position="47"/>
        <end position="99"/>
    </location>
</feature>
<comment type="caution">
    <text evidence="6">The sequence shown here is derived from an EMBL/GenBank/DDBJ whole genome shotgun (WGS) entry which is preliminary data.</text>
</comment>
<name>A0A840VNM1_9PROT</name>
<dbReference type="EMBL" id="JACHFJ010000004">
    <property type="protein sequence ID" value="MBB5373171.1"/>
    <property type="molecule type" value="Genomic_DNA"/>
</dbReference>
<dbReference type="Pfam" id="PF17820">
    <property type="entry name" value="PDZ_6"/>
    <property type="match status" value="1"/>
</dbReference>
<dbReference type="PROSITE" id="PS50106">
    <property type="entry name" value="PDZ"/>
    <property type="match status" value="1"/>
</dbReference>
<dbReference type="InterPro" id="IPR051201">
    <property type="entry name" value="Chloro_Bact_Ser_Proteases"/>
</dbReference>
<feature type="signal peptide" evidence="4">
    <location>
        <begin position="1"/>
        <end position="21"/>
    </location>
</feature>
<sequence>MPFPVRPLCALFLLAGSAARAADMPPSLQPLAAKVLPAVVSIAAMAPAGDNSNQDDGDNAPDNGDGGDNSGGDNSGADSSLHATADTPDNTSGTVVPPPKTIESLGSGFVFDPDGYILTNAHVVNNANAVIVTFPDGTVYTASIAGRDKAADLAVLKIDAGHKLPYVKFGDSATVHVGDWVMAVGNPFGLPGSSSAGIVSALHRDIGDTDLDDFIQTDAAINKGNSGGPLFNMQGQVIGVDSAIYAPSGASDGVGFAIPAAMAAPVAEELAHEGSMTRGWLGLATEEVTPQVQAALHLPGTSGALIGSVSPGGPSDGALQAGDVVTVLGGVDVANPRELQIRTAEIPAGQSVSVKYWRDGSAQKTKITIDVPPAALDDTVTPPTPGPVALQGLGLSVAAKPADNGVSVLAAKGAAGKAGIVPGDVIEQVNGQTVASADDLQAKLKALAGQTPVFLISGNTADGTNPGPRWVAVEAKN</sequence>
<dbReference type="SMART" id="SM00228">
    <property type="entry name" value="PDZ"/>
    <property type="match status" value="2"/>
</dbReference>
<dbReference type="GO" id="GO:0006508">
    <property type="term" value="P:proteolysis"/>
    <property type="evidence" value="ECO:0007669"/>
    <property type="project" value="UniProtKB-KW"/>
</dbReference>
<dbReference type="SUPFAM" id="SSF50156">
    <property type="entry name" value="PDZ domain-like"/>
    <property type="match status" value="2"/>
</dbReference>
<dbReference type="InterPro" id="IPR001940">
    <property type="entry name" value="Peptidase_S1C"/>
</dbReference>
<dbReference type="SUPFAM" id="SSF50494">
    <property type="entry name" value="Trypsin-like serine proteases"/>
    <property type="match status" value="1"/>
</dbReference>
<dbReference type="Pfam" id="PF13180">
    <property type="entry name" value="PDZ_2"/>
    <property type="match status" value="1"/>
</dbReference>
<proteinExistence type="predicted"/>
<feature type="domain" description="PDZ" evidence="5">
    <location>
        <begin position="277"/>
        <end position="360"/>
    </location>
</feature>
<dbReference type="AlphaFoldDB" id="A0A840VNM1"/>
<reference evidence="6 7" key="1">
    <citation type="submission" date="2020-08" db="EMBL/GenBank/DDBJ databases">
        <title>Genomic Encyclopedia of Type Strains, Phase IV (KMG-IV): sequencing the most valuable type-strain genomes for metagenomic binning, comparative biology and taxonomic classification.</title>
        <authorList>
            <person name="Goeker M."/>
        </authorList>
    </citation>
    <scope>NUCLEOTIDE SEQUENCE [LARGE SCALE GENOMIC DNA]</scope>
    <source>
        <strain evidence="6 7">DSM 27026</strain>
    </source>
</reference>
<dbReference type="GO" id="GO:0032440">
    <property type="term" value="F:2-alkenal reductase [NAD(P)H] activity"/>
    <property type="evidence" value="ECO:0007669"/>
    <property type="project" value="UniProtKB-EC"/>
</dbReference>
<dbReference type="EC" id="1.3.1.74" evidence="6"/>
<dbReference type="InterPro" id="IPR009003">
    <property type="entry name" value="Peptidase_S1_PA"/>
</dbReference>
<dbReference type="InterPro" id="IPR001478">
    <property type="entry name" value="PDZ"/>
</dbReference>
<evidence type="ECO:0000256" key="3">
    <source>
        <dbReference type="SAM" id="MobiDB-lite"/>
    </source>
</evidence>
<dbReference type="Proteomes" id="UP000553706">
    <property type="component" value="Unassembled WGS sequence"/>
</dbReference>
<evidence type="ECO:0000256" key="1">
    <source>
        <dbReference type="ARBA" id="ARBA00022670"/>
    </source>
</evidence>
<evidence type="ECO:0000256" key="2">
    <source>
        <dbReference type="ARBA" id="ARBA00022801"/>
    </source>
</evidence>
<keyword evidence="2 6" id="KW-0378">Hydrolase</keyword>